<feature type="non-terminal residue" evidence="1">
    <location>
        <position position="91"/>
    </location>
</feature>
<keyword evidence="2" id="KW-1185">Reference proteome</keyword>
<organism evidence="1 2">
    <name type="scientific">Chitinophaga dinghuensis</name>
    <dbReference type="NCBI Taxonomy" id="1539050"/>
    <lineage>
        <taxon>Bacteria</taxon>
        <taxon>Pseudomonadati</taxon>
        <taxon>Bacteroidota</taxon>
        <taxon>Chitinophagia</taxon>
        <taxon>Chitinophagales</taxon>
        <taxon>Chitinophagaceae</taxon>
        <taxon>Chitinophaga</taxon>
    </lineage>
</organism>
<name>A0A327VQR3_9BACT</name>
<accession>A0A327VQR3</accession>
<dbReference type="AlphaFoldDB" id="A0A327VQR3"/>
<proteinExistence type="predicted"/>
<protein>
    <submittedName>
        <fullName evidence="1">Uncharacterized protein</fullName>
    </submittedName>
</protein>
<sequence>MFQDSGNIHLLFGKKSINIKYKIPYYARISIILIDPDNTIVNKVNFIKESTSIYFLAKLSKTTSSEWNTSSGHYKLECWHISGDSKELKFT</sequence>
<dbReference type="EMBL" id="QLMA01000008">
    <property type="protein sequence ID" value="RAJ76826.1"/>
    <property type="molecule type" value="Genomic_DNA"/>
</dbReference>
<gene>
    <name evidence="1" type="ORF">CLV59_108347</name>
</gene>
<evidence type="ECO:0000313" key="2">
    <source>
        <dbReference type="Proteomes" id="UP000249819"/>
    </source>
</evidence>
<comment type="caution">
    <text evidence="1">The sequence shown here is derived from an EMBL/GenBank/DDBJ whole genome shotgun (WGS) entry which is preliminary data.</text>
</comment>
<evidence type="ECO:0000313" key="1">
    <source>
        <dbReference type="EMBL" id="RAJ76826.1"/>
    </source>
</evidence>
<dbReference type="Proteomes" id="UP000249819">
    <property type="component" value="Unassembled WGS sequence"/>
</dbReference>
<reference evidence="1 2" key="1">
    <citation type="submission" date="2018-06" db="EMBL/GenBank/DDBJ databases">
        <title>Genomic Encyclopedia of Archaeal and Bacterial Type Strains, Phase II (KMG-II): from individual species to whole genera.</title>
        <authorList>
            <person name="Goeker M."/>
        </authorList>
    </citation>
    <scope>NUCLEOTIDE SEQUENCE [LARGE SCALE GENOMIC DNA]</scope>
    <source>
        <strain evidence="1 2">DSM 29821</strain>
    </source>
</reference>